<dbReference type="Pfam" id="PF06817">
    <property type="entry name" value="RVT_thumb"/>
    <property type="match status" value="1"/>
</dbReference>
<dbReference type="GO" id="GO:0003964">
    <property type="term" value="F:RNA-directed DNA polymerase activity"/>
    <property type="evidence" value="ECO:0007669"/>
    <property type="project" value="UniProtKB-KW"/>
</dbReference>
<evidence type="ECO:0000256" key="8">
    <source>
        <dbReference type="ARBA" id="ARBA00022918"/>
    </source>
</evidence>
<keyword evidence="8" id="KW-0695">RNA-directed DNA polymerase</keyword>
<dbReference type="PANTHER" id="PTHR41694">
    <property type="entry name" value="ENDOGENOUS RETROVIRUS GROUP K MEMBER POL PROTEIN"/>
    <property type="match status" value="1"/>
</dbReference>
<evidence type="ECO:0000256" key="2">
    <source>
        <dbReference type="ARBA" id="ARBA00012180"/>
    </source>
</evidence>
<comment type="caution">
    <text evidence="10">The sequence shown here is derived from an EMBL/GenBank/DDBJ whole genome shotgun (WGS) entry which is preliminary data.</text>
</comment>
<evidence type="ECO:0000256" key="1">
    <source>
        <dbReference type="ARBA" id="ARBA00010879"/>
    </source>
</evidence>
<protein>
    <recommendedName>
        <fullName evidence="2">ribonuclease H</fullName>
        <ecNumber evidence="2">3.1.26.4</ecNumber>
    </recommendedName>
</protein>
<dbReference type="EC" id="3.1.26.4" evidence="2"/>
<dbReference type="InterPro" id="IPR000477">
    <property type="entry name" value="RT_dom"/>
</dbReference>
<dbReference type="Proteomes" id="UP000553862">
    <property type="component" value="Unassembled WGS sequence"/>
</dbReference>
<evidence type="ECO:0000256" key="3">
    <source>
        <dbReference type="ARBA" id="ARBA00022679"/>
    </source>
</evidence>
<dbReference type="Pfam" id="PF00078">
    <property type="entry name" value="RVT_1"/>
    <property type="match status" value="1"/>
</dbReference>
<keyword evidence="3" id="KW-0808">Transferase</keyword>
<proteinExistence type="inferred from homology"/>
<feature type="non-terminal residue" evidence="10">
    <location>
        <position position="1"/>
    </location>
</feature>
<evidence type="ECO:0000256" key="7">
    <source>
        <dbReference type="ARBA" id="ARBA00022801"/>
    </source>
</evidence>
<dbReference type="PANTHER" id="PTHR41694:SF3">
    <property type="entry name" value="RNA-DIRECTED DNA POLYMERASE-RELATED"/>
    <property type="match status" value="1"/>
</dbReference>
<dbReference type="InterPro" id="IPR043502">
    <property type="entry name" value="DNA/RNA_pol_sf"/>
</dbReference>
<evidence type="ECO:0000313" key="10">
    <source>
        <dbReference type="EMBL" id="NXV70091.1"/>
    </source>
</evidence>
<evidence type="ECO:0000256" key="6">
    <source>
        <dbReference type="ARBA" id="ARBA00022759"/>
    </source>
</evidence>
<dbReference type="GO" id="GO:0035613">
    <property type="term" value="F:RNA stem-loop binding"/>
    <property type="evidence" value="ECO:0007669"/>
    <property type="project" value="TreeGrafter"/>
</dbReference>
<dbReference type="EMBL" id="VZUF01143786">
    <property type="protein sequence ID" value="NXV70091.1"/>
    <property type="molecule type" value="Genomic_DNA"/>
</dbReference>
<name>A0A7L3W1S0_MOLAT</name>
<feature type="domain" description="Reverse transcriptase" evidence="9">
    <location>
        <begin position="1"/>
        <end position="110"/>
    </location>
</feature>
<keyword evidence="7" id="KW-0378">Hydrolase</keyword>
<feature type="non-terminal residue" evidence="10">
    <location>
        <position position="354"/>
    </location>
</feature>
<evidence type="ECO:0000259" key="9">
    <source>
        <dbReference type="PROSITE" id="PS50878"/>
    </source>
</evidence>
<evidence type="ECO:0000256" key="4">
    <source>
        <dbReference type="ARBA" id="ARBA00022695"/>
    </source>
</evidence>
<evidence type="ECO:0000256" key="5">
    <source>
        <dbReference type="ARBA" id="ARBA00022722"/>
    </source>
</evidence>
<comment type="similarity">
    <text evidence="1">Belongs to the beta type-B retroviral polymerase family. HERV class-II K(HML-2) pol subfamily.</text>
</comment>
<keyword evidence="6" id="KW-0255">Endonuclease</keyword>
<dbReference type="AlphaFoldDB" id="A0A7L3W1S0"/>
<gene>
    <name evidence="10" type="primary">Ervk18_1</name>
    <name evidence="10" type="ORF">MOLATE_R12863</name>
</gene>
<accession>A0A7L3W1S0</accession>
<evidence type="ECO:0000313" key="11">
    <source>
        <dbReference type="Proteomes" id="UP000553862"/>
    </source>
</evidence>
<organism evidence="10 11">
    <name type="scientific">Molothrus ater</name>
    <name type="common">Brown-headed cowbird</name>
    <dbReference type="NCBI Taxonomy" id="84834"/>
    <lineage>
        <taxon>Eukaryota</taxon>
        <taxon>Metazoa</taxon>
        <taxon>Chordata</taxon>
        <taxon>Craniata</taxon>
        <taxon>Vertebrata</taxon>
        <taxon>Euteleostomi</taxon>
        <taxon>Archelosauria</taxon>
        <taxon>Archosauria</taxon>
        <taxon>Dinosauria</taxon>
        <taxon>Saurischia</taxon>
        <taxon>Theropoda</taxon>
        <taxon>Coelurosauria</taxon>
        <taxon>Aves</taxon>
        <taxon>Neognathae</taxon>
        <taxon>Neoaves</taxon>
        <taxon>Telluraves</taxon>
        <taxon>Australaves</taxon>
        <taxon>Passeriformes</taxon>
        <taxon>Passeroidea</taxon>
        <taxon>Icteridae</taxon>
        <taxon>Molothrus</taxon>
    </lineage>
</organism>
<dbReference type="Gene3D" id="3.30.70.270">
    <property type="match status" value="2"/>
</dbReference>
<dbReference type="PROSITE" id="PS50878">
    <property type="entry name" value="RT_POL"/>
    <property type="match status" value="1"/>
</dbReference>
<reference evidence="10 11" key="1">
    <citation type="submission" date="2019-09" db="EMBL/GenBank/DDBJ databases">
        <title>Bird 10,000 Genomes (B10K) Project - Family phase.</title>
        <authorList>
            <person name="Zhang G."/>
        </authorList>
    </citation>
    <scope>NUCLEOTIDE SEQUENCE [LARGE SCALE GENOMIC DNA]</scope>
    <source>
        <strain evidence="10">OUT-0049</strain>
        <tissue evidence="10">Muscle</tissue>
    </source>
</reference>
<dbReference type="InterPro" id="IPR043128">
    <property type="entry name" value="Rev_trsase/Diguanyl_cyclase"/>
</dbReference>
<sequence>DAPRFAFTVPSTNRESPSKRYHWRVLPQGMKNSPVICQWYVASLLSPVRAVIKDAIIYHYMDDILVCAPTADILGHALDLTVDALVAAGFELQQEKIQRVPPWKYLGLEITKRTIVPQKLAIVTTIKTLADVHQLCGSLNWVRPWLGIPTEDLAPLFNLLKGGEELSSPRTLTPEARTALEKIQGLISARQAHRCHPGLPFKFIICGRLPHLHGVIFQWDDSIKGRDRGSSDPLLIIEWVFLSHHRSKRMTQPAELVAELIRKARLRIRELAGVDLSCIHIPLKLDSGHLKQRRVIDSLLQTNTALQFALDSYSGQINVDRPAHKLFNQEFILSTKSVQSRTPLKAMTVFTDAS</sequence>
<dbReference type="InterPro" id="IPR010661">
    <property type="entry name" value="RVT_thumb"/>
</dbReference>
<keyword evidence="4" id="KW-0548">Nucleotidyltransferase</keyword>
<keyword evidence="11" id="KW-1185">Reference proteome</keyword>
<dbReference type="Gene3D" id="3.10.10.10">
    <property type="entry name" value="HIV Type 1 Reverse Transcriptase, subunit A, domain 1"/>
    <property type="match status" value="1"/>
</dbReference>
<dbReference type="GO" id="GO:0004523">
    <property type="term" value="F:RNA-DNA hybrid ribonuclease activity"/>
    <property type="evidence" value="ECO:0007669"/>
    <property type="project" value="UniProtKB-EC"/>
</dbReference>
<keyword evidence="5" id="KW-0540">Nuclease</keyword>
<dbReference type="SUPFAM" id="SSF56672">
    <property type="entry name" value="DNA/RNA polymerases"/>
    <property type="match status" value="1"/>
</dbReference>